<keyword evidence="4" id="KW-1185">Reference proteome</keyword>
<organism evidence="3 4">
    <name type="scientific">Candidatus Brevifilum fermentans</name>
    <dbReference type="NCBI Taxonomy" id="1986204"/>
    <lineage>
        <taxon>Bacteria</taxon>
        <taxon>Bacillati</taxon>
        <taxon>Chloroflexota</taxon>
        <taxon>Anaerolineae</taxon>
        <taxon>Anaerolineales</taxon>
        <taxon>Anaerolineaceae</taxon>
        <taxon>Candidatus Brevifilum</taxon>
    </lineage>
</organism>
<dbReference type="SUPFAM" id="SSF89733">
    <property type="entry name" value="L-sulfolactate dehydrogenase-like"/>
    <property type="match status" value="1"/>
</dbReference>
<dbReference type="KEGG" id="abat:CFX1CAM_0840"/>
<dbReference type="InterPro" id="IPR036111">
    <property type="entry name" value="Mal/L-sulfo/L-lacto_DH-like_sf"/>
</dbReference>
<proteinExistence type="inferred from homology"/>
<dbReference type="EC" id="1.1.1.37" evidence="3"/>
<dbReference type="OrthoDB" id="9769447at2"/>
<gene>
    <name evidence="3" type="primary">mdh</name>
    <name evidence="3" type="ORF">CFX1CAM_0840</name>
</gene>
<dbReference type="RefSeq" id="WP_087861812.1">
    <property type="nucleotide sequence ID" value="NZ_LT859958.1"/>
</dbReference>
<dbReference type="Gene3D" id="3.30.1370.60">
    <property type="entry name" value="Hypothetical oxidoreductase yiak, domain 2"/>
    <property type="match status" value="1"/>
</dbReference>
<accession>A0A1Y6K2J8</accession>
<dbReference type="EMBL" id="LT859958">
    <property type="protein sequence ID" value="SMX53905.1"/>
    <property type="molecule type" value="Genomic_DNA"/>
</dbReference>
<dbReference type="GO" id="GO:0030060">
    <property type="term" value="F:L-malate dehydrogenase (NAD+) activity"/>
    <property type="evidence" value="ECO:0007669"/>
    <property type="project" value="UniProtKB-EC"/>
</dbReference>
<dbReference type="InterPro" id="IPR043143">
    <property type="entry name" value="Mal/L-sulf/L-lact_DH-like_NADP"/>
</dbReference>
<name>A0A1Y6K2J8_9CHLR</name>
<dbReference type="AlphaFoldDB" id="A0A1Y6K2J8"/>
<dbReference type="PANTHER" id="PTHR11091">
    <property type="entry name" value="OXIDOREDUCTASE-RELATED"/>
    <property type="match status" value="1"/>
</dbReference>
<reference evidence="4" key="1">
    <citation type="submission" date="2017-05" db="EMBL/GenBank/DDBJ databases">
        <authorList>
            <person name="Kirkegaard R."/>
            <person name="Mcilroy J S."/>
        </authorList>
    </citation>
    <scope>NUCLEOTIDE SEQUENCE [LARGE SCALE GENOMIC DNA]</scope>
</reference>
<protein>
    <submittedName>
        <fullName evidence="3">Malate dehydrogenase</fullName>
        <ecNumber evidence="3">1.1.1.37</ecNumber>
    </submittedName>
</protein>
<dbReference type="Proteomes" id="UP000195514">
    <property type="component" value="Chromosome I"/>
</dbReference>
<dbReference type="Pfam" id="PF02615">
    <property type="entry name" value="Ldh_2"/>
    <property type="match status" value="1"/>
</dbReference>
<evidence type="ECO:0000313" key="3">
    <source>
        <dbReference type="EMBL" id="SMX53905.1"/>
    </source>
</evidence>
<dbReference type="InterPro" id="IPR003767">
    <property type="entry name" value="Malate/L-lactate_DH-like"/>
</dbReference>
<sequence>MSNQDVYLPVDFLLEFIKECFVAFGTPPEDAQICADVMIASDLRGIESHGIGRLRYYYDRLITGQHDVNTKIDVIRESPTTAVLDGNHGLGMVIAKYAMNLAIEKAHTYGMGSVAVRNSTHFGIAGYYPSMAVDAGMVGFAFTNARPSVCPTFGTMPMLGTNPIAFGAPTDEPFPYLFDAATPIVQRGLIERFVREDKPAQEGWLVDPENKYLTDPKEILAALVKGDAAFLPLGGIGETMGGHKGYGLATIVEILSASLQTGAFLSALSGVNPDGSPAHFKVGHFFMALNIESFVDLEDFKRTTGSILRELRASRKAPGEERIYTAGEKEYETEIRVRRDGVRLPPNLQKDLIFVRDKLGLSQYEFPF</sequence>
<keyword evidence="2 3" id="KW-0560">Oxidoreductase</keyword>
<dbReference type="InterPro" id="IPR043144">
    <property type="entry name" value="Mal/L-sulf/L-lact_DH-like_ah"/>
</dbReference>
<evidence type="ECO:0000256" key="1">
    <source>
        <dbReference type="ARBA" id="ARBA00006056"/>
    </source>
</evidence>
<evidence type="ECO:0000256" key="2">
    <source>
        <dbReference type="ARBA" id="ARBA00023002"/>
    </source>
</evidence>
<comment type="similarity">
    <text evidence="1">Belongs to the LDH2/MDH2 oxidoreductase family.</text>
</comment>
<evidence type="ECO:0000313" key="4">
    <source>
        <dbReference type="Proteomes" id="UP000195514"/>
    </source>
</evidence>
<dbReference type="Gene3D" id="1.10.1530.10">
    <property type="match status" value="1"/>
</dbReference>
<dbReference type="PANTHER" id="PTHR11091:SF0">
    <property type="entry name" value="MALATE DEHYDROGENASE"/>
    <property type="match status" value="1"/>
</dbReference>